<name>A0A210PYP4_MIZYE</name>
<evidence type="ECO:0000256" key="7">
    <source>
        <dbReference type="SAM" id="MobiDB-lite"/>
    </source>
</evidence>
<dbReference type="OrthoDB" id="546383at2759"/>
<dbReference type="GO" id="GO:0035082">
    <property type="term" value="P:axoneme assembly"/>
    <property type="evidence" value="ECO:0007669"/>
    <property type="project" value="InterPro"/>
</dbReference>
<accession>A0A210PYP4</accession>
<evidence type="ECO:0000313" key="8">
    <source>
        <dbReference type="EMBL" id="OWF41604.1"/>
    </source>
</evidence>
<dbReference type="EMBL" id="NEDP02005379">
    <property type="protein sequence ID" value="OWF41604.1"/>
    <property type="molecule type" value="Genomic_DNA"/>
</dbReference>
<dbReference type="Proteomes" id="UP000242188">
    <property type="component" value="Unassembled WGS sequence"/>
</dbReference>
<feature type="region of interest" description="Disordered" evidence="7">
    <location>
        <begin position="1"/>
        <end position="23"/>
    </location>
</feature>
<evidence type="ECO:0000256" key="4">
    <source>
        <dbReference type="ARBA" id="ARBA00023212"/>
    </source>
</evidence>
<dbReference type="STRING" id="6573.A0A210PYP4"/>
<keyword evidence="4" id="KW-0206">Cytoskeleton</keyword>
<dbReference type="GO" id="GO:0005879">
    <property type="term" value="C:axonemal microtubule"/>
    <property type="evidence" value="ECO:0007669"/>
    <property type="project" value="InterPro"/>
</dbReference>
<feature type="compositionally biased region" description="Basic and acidic residues" evidence="7">
    <location>
        <begin position="1"/>
        <end position="11"/>
    </location>
</feature>
<sequence>MACNEEQEKVQKMGPGGVPEGSQTAAFYRTDNIPTRFDNPDWFQGYGGKDQHPMYRTTSCTYGAKPPSVHTMPTSFHCRSQKFSEHLGKCGMYRNHSLNTNSDISRV</sequence>
<evidence type="ECO:0000256" key="1">
    <source>
        <dbReference type="ARBA" id="ARBA00004138"/>
    </source>
</evidence>
<dbReference type="InterPro" id="IPR026507">
    <property type="entry name" value="PIRC1/2"/>
</dbReference>
<comment type="caution">
    <text evidence="8">The sequence shown here is derived from an EMBL/GenBank/DDBJ whole genome shotgun (WGS) entry which is preliminary data.</text>
</comment>
<gene>
    <name evidence="8" type="ORF">KP79_PYT02167</name>
</gene>
<proteinExistence type="inferred from homology"/>
<dbReference type="Pfam" id="PF14892">
    <property type="entry name" value="PIRC1_2"/>
    <property type="match status" value="1"/>
</dbReference>
<dbReference type="PANTHER" id="PTHR20899:SF1">
    <property type="entry name" value="PIERCER OF MICROTUBULE WALL 1 PROTEIN"/>
    <property type="match status" value="1"/>
</dbReference>
<dbReference type="AlphaFoldDB" id="A0A210PYP4"/>
<protein>
    <submittedName>
        <fullName evidence="8">Uncharacterized protein</fullName>
    </submittedName>
</protein>
<comment type="similarity">
    <text evidence="6">Belongs to the PIERCE1 family.</text>
</comment>
<keyword evidence="9" id="KW-1185">Reference proteome</keyword>
<organism evidence="8 9">
    <name type="scientific">Mizuhopecten yessoensis</name>
    <name type="common">Japanese scallop</name>
    <name type="synonym">Patinopecten yessoensis</name>
    <dbReference type="NCBI Taxonomy" id="6573"/>
    <lineage>
        <taxon>Eukaryota</taxon>
        <taxon>Metazoa</taxon>
        <taxon>Spiralia</taxon>
        <taxon>Lophotrochozoa</taxon>
        <taxon>Mollusca</taxon>
        <taxon>Bivalvia</taxon>
        <taxon>Autobranchia</taxon>
        <taxon>Pteriomorphia</taxon>
        <taxon>Pectinida</taxon>
        <taxon>Pectinoidea</taxon>
        <taxon>Pectinidae</taxon>
        <taxon>Mizuhopecten</taxon>
    </lineage>
</organism>
<evidence type="ECO:0000256" key="5">
    <source>
        <dbReference type="ARBA" id="ARBA00023273"/>
    </source>
</evidence>
<dbReference type="PANTHER" id="PTHR20899">
    <property type="entry name" value="PIERCE HOMOLOG"/>
    <property type="match status" value="1"/>
</dbReference>
<keyword evidence="5" id="KW-0966">Cell projection</keyword>
<evidence type="ECO:0000256" key="3">
    <source>
        <dbReference type="ARBA" id="ARBA00022490"/>
    </source>
</evidence>
<evidence type="ECO:0000256" key="6">
    <source>
        <dbReference type="ARBA" id="ARBA00038014"/>
    </source>
</evidence>
<evidence type="ECO:0000256" key="2">
    <source>
        <dbReference type="ARBA" id="ARBA00004245"/>
    </source>
</evidence>
<comment type="subcellular location">
    <subcellularLocation>
        <location evidence="1">Cell projection</location>
        <location evidence="1">Cilium</location>
    </subcellularLocation>
    <subcellularLocation>
        <location evidence="2">Cytoplasm</location>
        <location evidence="2">Cytoskeleton</location>
    </subcellularLocation>
</comment>
<keyword evidence="3" id="KW-0963">Cytoplasm</keyword>
<evidence type="ECO:0000313" key="9">
    <source>
        <dbReference type="Proteomes" id="UP000242188"/>
    </source>
</evidence>
<reference evidence="8 9" key="1">
    <citation type="journal article" date="2017" name="Nat. Ecol. Evol.">
        <title>Scallop genome provides insights into evolution of bilaterian karyotype and development.</title>
        <authorList>
            <person name="Wang S."/>
            <person name="Zhang J."/>
            <person name="Jiao W."/>
            <person name="Li J."/>
            <person name="Xun X."/>
            <person name="Sun Y."/>
            <person name="Guo X."/>
            <person name="Huan P."/>
            <person name="Dong B."/>
            <person name="Zhang L."/>
            <person name="Hu X."/>
            <person name="Sun X."/>
            <person name="Wang J."/>
            <person name="Zhao C."/>
            <person name="Wang Y."/>
            <person name="Wang D."/>
            <person name="Huang X."/>
            <person name="Wang R."/>
            <person name="Lv J."/>
            <person name="Li Y."/>
            <person name="Zhang Z."/>
            <person name="Liu B."/>
            <person name="Lu W."/>
            <person name="Hui Y."/>
            <person name="Liang J."/>
            <person name="Zhou Z."/>
            <person name="Hou R."/>
            <person name="Li X."/>
            <person name="Liu Y."/>
            <person name="Li H."/>
            <person name="Ning X."/>
            <person name="Lin Y."/>
            <person name="Zhao L."/>
            <person name="Xing Q."/>
            <person name="Dou J."/>
            <person name="Li Y."/>
            <person name="Mao J."/>
            <person name="Guo H."/>
            <person name="Dou H."/>
            <person name="Li T."/>
            <person name="Mu C."/>
            <person name="Jiang W."/>
            <person name="Fu Q."/>
            <person name="Fu X."/>
            <person name="Miao Y."/>
            <person name="Liu J."/>
            <person name="Yu Q."/>
            <person name="Li R."/>
            <person name="Liao H."/>
            <person name="Li X."/>
            <person name="Kong Y."/>
            <person name="Jiang Z."/>
            <person name="Chourrout D."/>
            <person name="Li R."/>
            <person name="Bao Z."/>
        </authorList>
    </citation>
    <scope>NUCLEOTIDE SEQUENCE [LARGE SCALE GENOMIC DNA]</scope>
    <source>
        <strain evidence="8 9">PY_sf001</strain>
    </source>
</reference>